<reference evidence="1 2" key="1">
    <citation type="journal article" date="2019" name="Int. J. Syst. Evol. Microbiol.">
        <title>The Global Catalogue of Microorganisms (GCM) 10K type strain sequencing project: providing services to taxonomists for standard genome sequencing and annotation.</title>
        <authorList>
            <consortium name="The Broad Institute Genomics Platform"/>
            <consortium name="The Broad Institute Genome Sequencing Center for Infectious Disease"/>
            <person name="Wu L."/>
            <person name="Ma J."/>
        </authorList>
    </citation>
    <scope>NUCLEOTIDE SEQUENCE [LARGE SCALE GENOMIC DNA]</scope>
    <source>
        <strain evidence="1 2">JCM 13476</strain>
    </source>
</reference>
<proteinExistence type="predicted"/>
<organism evidence="1 2">
    <name type="scientific">Brevundimonas terrae</name>
    <dbReference type="NCBI Taxonomy" id="363631"/>
    <lineage>
        <taxon>Bacteria</taxon>
        <taxon>Pseudomonadati</taxon>
        <taxon>Pseudomonadota</taxon>
        <taxon>Alphaproteobacteria</taxon>
        <taxon>Caulobacterales</taxon>
        <taxon>Caulobacteraceae</taxon>
        <taxon>Brevundimonas</taxon>
    </lineage>
</organism>
<evidence type="ECO:0000313" key="2">
    <source>
        <dbReference type="Proteomes" id="UP001500791"/>
    </source>
</evidence>
<accession>A0ABN0Y6A6</accession>
<dbReference type="Proteomes" id="UP001500791">
    <property type="component" value="Unassembled WGS sequence"/>
</dbReference>
<name>A0ABN0Y6A6_9CAUL</name>
<gene>
    <name evidence="1" type="ORF">GCM10009093_09530</name>
</gene>
<dbReference type="RefSeq" id="WP_167174454.1">
    <property type="nucleotide sequence ID" value="NZ_BAAAEJ010000003.1"/>
</dbReference>
<keyword evidence="2" id="KW-1185">Reference proteome</keyword>
<comment type="caution">
    <text evidence="1">The sequence shown here is derived from an EMBL/GenBank/DDBJ whole genome shotgun (WGS) entry which is preliminary data.</text>
</comment>
<sequence>MVFLVLLASATVANPLCTKALEVAPDLHCAPATYGVALAPSAEHAANLARNARDAEGRFATHFALPIAPYVVFSIPPVPPRQALNAAGFHTVLPWPAPQAIDGSIRERVTAQTREFAAGMNMSAEQTEQVIARALSQLPTPESLAAIDAGMMPHELGHLWTHQAFWSASDHAQDENTPRHYGSPAPDWLDEAAGILLEDAPTANQRRAHFKTLMAGGFVPAVGANDGAPFLLDLEGLLSRQHPGLDRAAPALVQARQSGGVAVSFTPASQTASGPPNGKETLFYIQIRAFADFLIQTSGRPTIIADITKAISQGQTFENWLATQGPAHNLPASIPALQQAWAAYAT</sequence>
<evidence type="ECO:0000313" key="1">
    <source>
        <dbReference type="EMBL" id="GAA0384689.1"/>
    </source>
</evidence>
<protein>
    <submittedName>
        <fullName evidence="1">Uncharacterized protein</fullName>
    </submittedName>
</protein>
<dbReference type="EMBL" id="BAAAEJ010000003">
    <property type="protein sequence ID" value="GAA0384689.1"/>
    <property type="molecule type" value="Genomic_DNA"/>
</dbReference>